<proteinExistence type="predicted"/>
<keyword evidence="4" id="KW-1185">Reference proteome</keyword>
<protein>
    <submittedName>
        <fullName evidence="3">Glutathione S-transferase</fullName>
    </submittedName>
</protein>
<dbReference type="GO" id="GO:0005737">
    <property type="term" value="C:cytoplasm"/>
    <property type="evidence" value="ECO:0007669"/>
    <property type="project" value="TreeGrafter"/>
</dbReference>
<dbReference type="KEGG" id="pphe:PP2015_3520"/>
<dbReference type="Gene3D" id="3.40.30.10">
    <property type="entry name" value="Glutaredoxin"/>
    <property type="match status" value="1"/>
</dbReference>
<dbReference type="CDD" id="cd00570">
    <property type="entry name" value="GST_N_family"/>
    <property type="match status" value="1"/>
</dbReference>
<dbReference type="Pfam" id="PF13417">
    <property type="entry name" value="GST_N_3"/>
    <property type="match status" value="1"/>
</dbReference>
<organism evidence="3 4">
    <name type="scientific">Pseudoalteromonas phenolica</name>
    <dbReference type="NCBI Taxonomy" id="161398"/>
    <lineage>
        <taxon>Bacteria</taxon>
        <taxon>Pseudomonadati</taxon>
        <taxon>Pseudomonadota</taxon>
        <taxon>Gammaproteobacteria</taxon>
        <taxon>Alteromonadales</taxon>
        <taxon>Pseudoalteromonadaceae</taxon>
        <taxon>Pseudoalteromonas</taxon>
    </lineage>
</organism>
<dbReference type="SFLD" id="SFLDG00358">
    <property type="entry name" value="Main_(cytGST)"/>
    <property type="match status" value="1"/>
</dbReference>
<feature type="domain" description="GST C-terminal" evidence="2">
    <location>
        <begin position="110"/>
        <end position="239"/>
    </location>
</feature>
<dbReference type="SFLD" id="SFLDS00019">
    <property type="entry name" value="Glutathione_Transferase_(cytos"/>
    <property type="match status" value="1"/>
</dbReference>
<dbReference type="PANTHER" id="PTHR43968:SF6">
    <property type="entry name" value="GLUTATHIONE S-TRANSFERASE OMEGA"/>
    <property type="match status" value="1"/>
</dbReference>
<evidence type="ECO:0000259" key="2">
    <source>
        <dbReference type="PROSITE" id="PS50405"/>
    </source>
</evidence>
<dbReference type="AlphaFoldDB" id="A0A0S2K6A3"/>
<accession>A0A0S2K6A3</accession>
<name>A0A0S2K6A3_9GAMM</name>
<dbReference type="EMBL" id="CP013188">
    <property type="protein sequence ID" value="ALO43994.1"/>
    <property type="molecule type" value="Genomic_DNA"/>
</dbReference>
<evidence type="ECO:0000313" key="3">
    <source>
        <dbReference type="EMBL" id="ALO43994.1"/>
    </source>
</evidence>
<dbReference type="InterPro" id="IPR004045">
    <property type="entry name" value="Glutathione_S-Trfase_N"/>
</dbReference>
<reference evidence="3 4" key="1">
    <citation type="submission" date="2015-11" db="EMBL/GenBank/DDBJ databases">
        <authorList>
            <person name="Zhang Y."/>
            <person name="Guo Z."/>
        </authorList>
    </citation>
    <scope>NUCLEOTIDE SEQUENCE [LARGE SCALE GENOMIC DNA]</scope>
    <source>
        <strain evidence="3 4">KCTC 12086</strain>
    </source>
</reference>
<dbReference type="PATRIC" id="fig|161398.10.peg.3587"/>
<dbReference type="Pfam" id="PF13410">
    <property type="entry name" value="GST_C_2"/>
    <property type="match status" value="1"/>
</dbReference>
<dbReference type="InterPro" id="IPR050983">
    <property type="entry name" value="GST_Omega/HSP26"/>
</dbReference>
<dbReference type="InterPro" id="IPR036282">
    <property type="entry name" value="Glutathione-S-Trfase_C_sf"/>
</dbReference>
<dbReference type="PANTHER" id="PTHR43968">
    <property type="match status" value="1"/>
</dbReference>
<evidence type="ECO:0000313" key="4">
    <source>
        <dbReference type="Proteomes" id="UP000061457"/>
    </source>
</evidence>
<sequence length="239" mass="26785">MILNILSLQIISSATIQKRKVKMNTLKIVGPDFSTFVRSIEMICKLKSLPYSLHNQWQGEDVTLGSEGLLKLHPYGKVPVLIDGSFILPESNAIARYLDTLTGPSVFASDPKKAASIDAWSSMLSIYGYRDLISLYVLTLKFPANQDGTPCLEALEKGKQAAHSTLKILAEKYNSQSKKSNWFLGEQFTLVDAISLPMLDYIHGLEGDLNLLNQYPDLKRYYQAAFDYPHCAEVLSFNR</sequence>
<dbReference type="SUPFAM" id="SSF47616">
    <property type="entry name" value="GST C-terminal domain-like"/>
    <property type="match status" value="1"/>
</dbReference>
<dbReference type="PROSITE" id="PS50405">
    <property type="entry name" value="GST_CTER"/>
    <property type="match status" value="1"/>
</dbReference>
<dbReference type="OrthoDB" id="9803562at2"/>
<dbReference type="InterPro" id="IPR010987">
    <property type="entry name" value="Glutathione-S-Trfase_C-like"/>
</dbReference>
<dbReference type="CDD" id="cd00299">
    <property type="entry name" value="GST_C_family"/>
    <property type="match status" value="1"/>
</dbReference>
<dbReference type="PROSITE" id="PS50404">
    <property type="entry name" value="GST_NTER"/>
    <property type="match status" value="1"/>
</dbReference>
<keyword evidence="3" id="KW-0808">Transferase</keyword>
<gene>
    <name evidence="3" type="ORF">PP2015_3520</name>
</gene>
<dbReference type="InterPro" id="IPR040079">
    <property type="entry name" value="Glutathione_S-Trfase"/>
</dbReference>
<dbReference type="SUPFAM" id="SSF52833">
    <property type="entry name" value="Thioredoxin-like"/>
    <property type="match status" value="1"/>
</dbReference>
<evidence type="ECO:0000259" key="1">
    <source>
        <dbReference type="PROSITE" id="PS50404"/>
    </source>
</evidence>
<dbReference type="InterPro" id="IPR036249">
    <property type="entry name" value="Thioredoxin-like_sf"/>
</dbReference>
<dbReference type="GO" id="GO:0016740">
    <property type="term" value="F:transferase activity"/>
    <property type="evidence" value="ECO:0007669"/>
    <property type="project" value="UniProtKB-KW"/>
</dbReference>
<feature type="domain" description="GST N-terminal" evidence="1">
    <location>
        <begin position="24"/>
        <end position="106"/>
    </location>
</feature>
<dbReference type="STRING" id="161398.PP2015_3520"/>
<dbReference type="Proteomes" id="UP000061457">
    <property type="component" value="Chromosome II"/>
</dbReference>
<dbReference type="Gene3D" id="1.20.1050.10">
    <property type="match status" value="1"/>
</dbReference>